<proteinExistence type="inferred from homology"/>
<keyword evidence="3" id="KW-0472">Membrane</keyword>
<dbReference type="PANTHER" id="PTHR33365:SF4">
    <property type="entry name" value="CYCLOCHLOROTINE BIOSYNTHESIS PROTEIN O"/>
    <property type="match status" value="1"/>
</dbReference>
<keyword evidence="3" id="KW-0812">Transmembrane</keyword>
<reference evidence="4 5" key="1">
    <citation type="submission" date="2024-06" db="EMBL/GenBank/DDBJ databases">
        <title>Complete genome of Phlyctema vagabunda strain 19-DSS-EL-015.</title>
        <authorList>
            <person name="Fiorenzani C."/>
        </authorList>
    </citation>
    <scope>NUCLEOTIDE SEQUENCE [LARGE SCALE GENOMIC DNA]</scope>
    <source>
        <strain evidence="4 5">19-DSS-EL-015</strain>
    </source>
</reference>
<keyword evidence="3" id="KW-1133">Transmembrane helix</keyword>
<evidence type="ECO:0000256" key="3">
    <source>
        <dbReference type="SAM" id="Phobius"/>
    </source>
</evidence>
<evidence type="ECO:0000256" key="1">
    <source>
        <dbReference type="ARBA" id="ARBA00004685"/>
    </source>
</evidence>
<accession>A0ABR4PFA7</accession>
<gene>
    <name evidence="4" type="ORF">PVAG01_06169</name>
</gene>
<organism evidence="4 5">
    <name type="scientific">Phlyctema vagabunda</name>
    <dbReference type="NCBI Taxonomy" id="108571"/>
    <lineage>
        <taxon>Eukaryota</taxon>
        <taxon>Fungi</taxon>
        <taxon>Dikarya</taxon>
        <taxon>Ascomycota</taxon>
        <taxon>Pezizomycotina</taxon>
        <taxon>Leotiomycetes</taxon>
        <taxon>Helotiales</taxon>
        <taxon>Dermateaceae</taxon>
        <taxon>Phlyctema</taxon>
    </lineage>
</organism>
<dbReference type="InterPro" id="IPR021765">
    <property type="entry name" value="UstYa-like"/>
</dbReference>
<feature type="transmembrane region" description="Helical" evidence="3">
    <location>
        <begin position="15"/>
        <end position="34"/>
    </location>
</feature>
<keyword evidence="5" id="KW-1185">Reference proteome</keyword>
<evidence type="ECO:0000313" key="4">
    <source>
        <dbReference type="EMBL" id="KAL3422013.1"/>
    </source>
</evidence>
<dbReference type="PANTHER" id="PTHR33365">
    <property type="entry name" value="YALI0B05434P"/>
    <property type="match status" value="1"/>
</dbReference>
<dbReference type="Proteomes" id="UP001629113">
    <property type="component" value="Unassembled WGS sequence"/>
</dbReference>
<evidence type="ECO:0000313" key="5">
    <source>
        <dbReference type="Proteomes" id="UP001629113"/>
    </source>
</evidence>
<comment type="pathway">
    <text evidence="1">Mycotoxin biosynthesis.</text>
</comment>
<sequence>METPKWQGTSNNKQLFLRSFLVLGSICTFFIVIFNQQIASSLATFRESLSSCPARNNTPTIFQEEKSYQTFDSSADNLWRDLVTPNGGFFFDETRTDSKVYGIAMFHQLHCVQMFRQDFQELYARLDGRSDGKLNVLHHIDEKHLLHCLDYLRQVFLCYADGSIEPTMEDPESGIPKTDGMVPHYCNNPAIWYEQSLASHKRIGKGSKAQDNSGMHGH</sequence>
<name>A0ABR4PFA7_9HELO</name>
<comment type="caution">
    <text evidence="4">The sequence shown here is derived from an EMBL/GenBank/DDBJ whole genome shotgun (WGS) entry which is preliminary data.</text>
</comment>
<evidence type="ECO:0000256" key="2">
    <source>
        <dbReference type="ARBA" id="ARBA00035112"/>
    </source>
</evidence>
<dbReference type="Pfam" id="PF11807">
    <property type="entry name" value="UstYa"/>
    <property type="match status" value="1"/>
</dbReference>
<protein>
    <submittedName>
        <fullName evidence="4">Uncharacterized protein</fullName>
    </submittedName>
</protein>
<comment type="similarity">
    <text evidence="2">Belongs to the ustYa family.</text>
</comment>
<dbReference type="EMBL" id="JBFCZG010000005">
    <property type="protein sequence ID" value="KAL3422013.1"/>
    <property type="molecule type" value="Genomic_DNA"/>
</dbReference>